<proteinExistence type="predicted"/>
<feature type="transmembrane region" description="Helical" evidence="1">
    <location>
        <begin position="20"/>
        <end position="42"/>
    </location>
</feature>
<name>A0A2A9MDP0_BESBE</name>
<gene>
    <name evidence="2" type="ORF">BESB_062010</name>
</gene>
<comment type="caution">
    <text evidence="2">The sequence shown here is derived from an EMBL/GenBank/DDBJ whole genome shotgun (WGS) entry which is preliminary data.</text>
</comment>
<feature type="transmembrane region" description="Helical" evidence="1">
    <location>
        <begin position="111"/>
        <end position="135"/>
    </location>
</feature>
<dbReference type="OrthoDB" id="354294at2759"/>
<dbReference type="EMBL" id="NWUJ01000005">
    <property type="protein sequence ID" value="PFH35314.1"/>
    <property type="molecule type" value="Genomic_DNA"/>
</dbReference>
<keyword evidence="1" id="KW-1133">Transmembrane helix</keyword>
<dbReference type="AlphaFoldDB" id="A0A2A9MDP0"/>
<evidence type="ECO:0000256" key="1">
    <source>
        <dbReference type="SAM" id="Phobius"/>
    </source>
</evidence>
<reference evidence="2 3" key="1">
    <citation type="submission" date="2017-09" db="EMBL/GenBank/DDBJ databases">
        <title>Genome sequencing of Besnoitia besnoiti strain Bb-Ger1.</title>
        <authorList>
            <person name="Schares G."/>
            <person name="Venepally P."/>
            <person name="Lorenzi H.A."/>
        </authorList>
    </citation>
    <scope>NUCLEOTIDE SEQUENCE [LARGE SCALE GENOMIC DNA]</scope>
    <source>
        <strain evidence="2 3">Bb-Ger1</strain>
    </source>
</reference>
<keyword evidence="3" id="KW-1185">Reference proteome</keyword>
<evidence type="ECO:0000313" key="2">
    <source>
        <dbReference type="EMBL" id="PFH35314.1"/>
    </source>
</evidence>
<organism evidence="2 3">
    <name type="scientific">Besnoitia besnoiti</name>
    <name type="common">Apicomplexan protozoan</name>
    <dbReference type="NCBI Taxonomy" id="94643"/>
    <lineage>
        <taxon>Eukaryota</taxon>
        <taxon>Sar</taxon>
        <taxon>Alveolata</taxon>
        <taxon>Apicomplexa</taxon>
        <taxon>Conoidasida</taxon>
        <taxon>Coccidia</taxon>
        <taxon>Eucoccidiorida</taxon>
        <taxon>Eimeriorina</taxon>
        <taxon>Sarcocystidae</taxon>
        <taxon>Besnoitia</taxon>
    </lineage>
</organism>
<evidence type="ECO:0008006" key="4">
    <source>
        <dbReference type="Google" id="ProtNLM"/>
    </source>
</evidence>
<protein>
    <recommendedName>
        <fullName evidence="4">Transmembrane protein</fullName>
    </recommendedName>
</protein>
<accession>A0A2A9MDP0</accession>
<dbReference type="RefSeq" id="XP_029219323.1">
    <property type="nucleotide sequence ID" value="XM_029364615.1"/>
</dbReference>
<feature type="transmembrane region" description="Helical" evidence="1">
    <location>
        <begin position="156"/>
        <end position="174"/>
    </location>
</feature>
<feature type="transmembrane region" description="Helical" evidence="1">
    <location>
        <begin position="194"/>
        <end position="212"/>
    </location>
</feature>
<keyword evidence="1" id="KW-0472">Membrane</keyword>
<dbReference type="Proteomes" id="UP000224006">
    <property type="component" value="Chromosome V"/>
</dbReference>
<sequence length="288" mass="32268">MVNLSILGANPYVQNHHLRVIGVAMTLGSILVSNFFLVYFQATDANVSSEWGIFFVQPVAEWNTWWKPAHEIVCEIAGNSTLVEAYEWKEDFKTTFGNANLNQLCDALYKLMMVALAAGFLMLATAGALGVLVIYSKMQGDPELQSHMYYAHCKSAMGFVTACTLFILLCAAAFMGTFQLTETGSSLSFSLREAGIVTIVMSLMQGLVIFAYQRDRALLSTKFEFEQLDWRAVDDAKEAYRKLMQYDMARLEAAKYGGLQSPQEVARQAMDENLQGHDKYVLTHLNPW</sequence>
<dbReference type="KEGG" id="bbes:BESB_062010"/>
<dbReference type="GeneID" id="40311129"/>
<evidence type="ECO:0000313" key="3">
    <source>
        <dbReference type="Proteomes" id="UP000224006"/>
    </source>
</evidence>
<keyword evidence="1" id="KW-0812">Transmembrane</keyword>
<dbReference type="VEuPathDB" id="ToxoDB:BESB_062010"/>